<evidence type="ECO:0008006" key="9">
    <source>
        <dbReference type="Google" id="ProtNLM"/>
    </source>
</evidence>
<comment type="similarity">
    <text evidence="2">Belongs to the TspO/BZRP family.</text>
</comment>
<dbReference type="PANTHER" id="PTHR10057">
    <property type="entry name" value="PERIPHERAL-TYPE BENZODIAZEPINE RECEPTOR"/>
    <property type="match status" value="1"/>
</dbReference>
<evidence type="ECO:0000256" key="5">
    <source>
        <dbReference type="ARBA" id="ARBA00023136"/>
    </source>
</evidence>
<dbReference type="FunFam" id="1.20.1260.100:FF:000001">
    <property type="entry name" value="translocator protein 2"/>
    <property type="match status" value="1"/>
</dbReference>
<accession>A0A1G2P2H6</accession>
<dbReference type="Pfam" id="PF03073">
    <property type="entry name" value="TspO_MBR"/>
    <property type="match status" value="1"/>
</dbReference>
<reference evidence="7 8" key="1">
    <citation type="journal article" date="2016" name="Nat. Commun.">
        <title>Thousands of microbial genomes shed light on interconnected biogeochemical processes in an aquifer system.</title>
        <authorList>
            <person name="Anantharaman K."/>
            <person name="Brown C.T."/>
            <person name="Hug L.A."/>
            <person name="Sharon I."/>
            <person name="Castelle C.J."/>
            <person name="Probst A.J."/>
            <person name="Thomas B.C."/>
            <person name="Singh A."/>
            <person name="Wilkins M.J."/>
            <person name="Karaoz U."/>
            <person name="Brodie E.L."/>
            <person name="Williams K.H."/>
            <person name="Hubbard S.S."/>
            <person name="Banfield J.F."/>
        </authorList>
    </citation>
    <scope>NUCLEOTIDE SEQUENCE [LARGE SCALE GENOMIC DNA]</scope>
</reference>
<comment type="subcellular location">
    <subcellularLocation>
        <location evidence="1">Membrane</location>
        <topology evidence="1">Multi-pass membrane protein</topology>
    </subcellularLocation>
</comment>
<dbReference type="GO" id="GO:0033013">
    <property type="term" value="P:tetrapyrrole metabolic process"/>
    <property type="evidence" value="ECO:0007669"/>
    <property type="project" value="UniProtKB-ARBA"/>
</dbReference>
<dbReference type="EMBL" id="MHSK01000010">
    <property type="protein sequence ID" value="OHA42547.1"/>
    <property type="molecule type" value="Genomic_DNA"/>
</dbReference>
<evidence type="ECO:0000313" key="8">
    <source>
        <dbReference type="Proteomes" id="UP000177269"/>
    </source>
</evidence>
<feature type="transmembrane region" description="Helical" evidence="6">
    <location>
        <begin position="157"/>
        <end position="180"/>
    </location>
</feature>
<evidence type="ECO:0000313" key="7">
    <source>
        <dbReference type="EMBL" id="OHA42547.1"/>
    </source>
</evidence>
<feature type="transmembrane region" description="Helical" evidence="6">
    <location>
        <begin position="47"/>
        <end position="71"/>
    </location>
</feature>
<dbReference type="InterPro" id="IPR038330">
    <property type="entry name" value="TspO/MBR-related_sf"/>
</dbReference>
<feature type="transmembrane region" description="Helical" evidence="6">
    <location>
        <begin position="9"/>
        <end position="35"/>
    </location>
</feature>
<gene>
    <name evidence="7" type="ORF">A3G52_02435</name>
</gene>
<feature type="transmembrane region" description="Helical" evidence="6">
    <location>
        <begin position="92"/>
        <end position="116"/>
    </location>
</feature>
<name>A0A1G2P2H6_9BACT</name>
<protein>
    <recommendedName>
        <fullName evidence="9">TspO protein</fullName>
    </recommendedName>
</protein>
<comment type="caution">
    <text evidence="7">The sequence shown here is derived from an EMBL/GenBank/DDBJ whole genome shotgun (WGS) entry which is preliminary data.</text>
</comment>
<evidence type="ECO:0000256" key="2">
    <source>
        <dbReference type="ARBA" id="ARBA00007524"/>
    </source>
</evidence>
<evidence type="ECO:0000256" key="3">
    <source>
        <dbReference type="ARBA" id="ARBA00022692"/>
    </source>
</evidence>
<sequence length="181" mass="20681">MRINNFFKLVIAVAVSESAGIIGSVFTMSSVAGWYAGIVKPEFNPPAWVFGPVWTALYALMGISLFLIWSFKVPQDNKQHPNILENIRMLRIRRWAIFFFFAQLVLNTLWSIIFFGWTSLTINGLNNIGIALIEIVFLWLAILATIIIFAKISKLAAWLLVPYILWVSFAAYLNFSIWMLN</sequence>
<keyword evidence="4 6" id="KW-1133">Transmembrane helix</keyword>
<dbReference type="PANTHER" id="PTHR10057:SF0">
    <property type="entry name" value="TRANSLOCATOR PROTEIN"/>
    <property type="match status" value="1"/>
</dbReference>
<dbReference type="CDD" id="cd15904">
    <property type="entry name" value="TSPO_MBR"/>
    <property type="match status" value="1"/>
</dbReference>
<dbReference type="Proteomes" id="UP000177269">
    <property type="component" value="Unassembled WGS sequence"/>
</dbReference>
<keyword evidence="3 6" id="KW-0812">Transmembrane</keyword>
<feature type="transmembrane region" description="Helical" evidence="6">
    <location>
        <begin position="128"/>
        <end position="150"/>
    </location>
</feature>
<dbReference type="PIRSF" id="PIRSF005859">
    <property type="entry name" value="PBR"/>
    <property type="match status" value="1"/>
</dbReference>
<evidence type="ECO:0000256" key="4">
    <source>
        <dbReference type="ARBA" id="ARBA00022989"/>
    </source>
</evidence>
<organism evidence="7 8">
    <name type="scientific">Candidatus Taylorbacteria bacterium RIFCSPLOWO2_12_FULL_43_20</name>
    <dbReference type="NCBI Taxonomy" id="1802332"/>
    <lineage>
        <taxon>Bacteria</taxon>
        <taxon>Candidatus Tayloriibacteriota</taxon>
    </lineage>
</organism>
<dbReference type="Gene3D" id="1.20.1260.100">
    <property type="entry name" value="TspO/MBR protein"/>
    <property type="match status" value="1"/>
</dbReference>
<evidence type="ECO:0000256" key="1">
    <source>
        <dbReference type="ARBA" id="ARBA00004141"/>
    </source>
</evidence>
<dbReference type="AlphaFoldDB" id="A0A1G2P2H6"/>
<dbReference type="GO" id="GO:0016020">
    <property type="term" value="C:membrane"/>
    <property type="evidence" value="ECO:0007669"/>
    <property type="project" value="UniProtKB-SubCell"/>
</dbReference>
<proteinExistence type="inferred from homology"/>
<keyword evidence="5 6" id="KW-0472">Membrane</keyword>
<dbReference type="InterPro" id="IPR004307">
    <property type="entry name" value="TspO_MBR"/>
</dbReference>
<evidence type="ECO:0000256" key="6">
    <source>
        <dbReference type="SAM" id="Phobius"/>
    </source>
</evidence>